<gene>
    <name evidence="2" type="ORF">KEM09_14120</name>
</gene>
<dbReference type="EMBL" id="JAGUCN010000016">
    <property type="protein sequence ID" value="MBS2212549.1"/>
    <property type="molecule type" value="Genomic_DNA"/>
</dbReference>
<sequence length="49" mass="5558">MKTLKLYVILWALASLLLSCDSSSDNSNECEQDNIDDAMADNYECILWV</sequence>
<evidence type="ECO:0008006" key="4">
    <source>
        <dbReference type="Google" id="ProtNLM"/>
    </source>
</evidence>
<name>A0ABS5KBY7_9BACT</name>
<feature type="chain" id="PRO_5046503741" description="Lipoprotein" evidence="1">
    <location>
        <begin position="25"/>
        <end position="49"/>
    </location>
</feature>
<evidence type="ECO:0000313" key="3">
    <source>
        <dbReference type="Proteomes" id="UP000721861"/>
    </source>
</evidence>
<evidence type="ECO:0000256" key="1">
    <source>
        <dbReference type="SAM" id="SignalP"/>
    </source>
</evidence>
<dbReference type="RefSeq" id="WP_212229267.1">
    <property type="nucleotide sequence ID" value="NZ_JAGUCN010000016.1"/>
</dbReference>
<keyword evidence="1" id="KW-0732">Signal</keyword>
<accession>A0ABS5KBY7</accession>
<protein>
    <recommendedName>
        <fullName evidence="4">Lipoprotein</fullName>
    </recommendedName>
</protein>
<feature type="signal peptide" evidence="1">
    <location>
        <begin position="1"/>
        <end position="24"/>
    </location>
</feature>
<dbReference type="Proteomes" id="UP000721861">
    <property type="component" value="Unassembled WGS sequence"/>
</dbReference>
<keyword evidence="3" id="KW-1185">Reference proteome</keyword>
<evidence type="ECO:0000313" key="2">
    <source>
        <dbReference type="EMBL" id="MBS2212549.1"/>
    </source>
</evidence>
<proteinExistence type="predicted"/>
<reference evidence="2 3" key="1">
    <citation type="journal article" date="2014" name="Int. J. Syst. Evol. Microbiol.">
        <title>Carboxylicivirga gen. nov. in the family Marinilabiliaceae with two novel species, Carboxylicivirga mesophila sp. nov. and Carboxylicivirga taeanensis sp. nov., and reclassification of Cytophaga fermentans as Saccharicrinis fermentans gen. nov., comb. nov.</title>
        <authorList>
            <person name="Yang S.H."/>
            <person name="Seo H.S."/>
            <person name="Woo J.H."/>
            <person name="Oh H.M."/>
            <person name="Jang H."/>
            <person name="Lee J.H."/>
            <person name="Kim S.J."/>
            <person name="Kwon K.K."/>
        </authorList>
    </citation>
    <scope>NUCLEOTIDE SEQUENCE [LARGE SCALE GENOMIC DNA]</scope>
    <source>
        <strain evidence="2 3">JCM 18290</strain>
    </source>
</reference>
<organism evidence="2 3">
    <name type="scientific">Carboxylicivirga mesophila</name>
    <dbReference type="NCBI Taxonomy" id="1166478"/>
    <lineage>
        <taxon>Bacteria</taxon>
        <taxon>Pseudomonadati</taxon>
        <taxon>Bacteroidota</taxon>
        <taxon>Bacteroidia</taxon>
        <taxon>Marinilabiliales</taxon>
        <taxon>Marinilabiliaceae</taxon>
        <taxon>Carboxylicivirga</taxon>
    </lineage>
</organism>
<dbReference type="PROSITE" id="PS51257">
    <property type="entry name" value="PROKAR_LIPOPROTEIN"/>
    <property type="match status" value="1"/>
</dbReference>
<comment type="caution">
    <text evidence="2">The sequence shown here is derived from an EMBL/GenBank/DDBJ whole genome shotgun (WGS) entry which is preliminary data.</text>
</comment>